<dbReference type="InterPro" id="IPR000620">
    <property type="entry name" value="EamA_dom"/>
</dbReference>
<proteinExistence type="predicted"/>
<dbReference type="PANTHER" id="PTHR22911">
    <property type="entry name" value="ACYL-MALONYL CONDENSING ENZYME-RELATED"/>
    <property type="match status" value="1"/>
</dbReference>
<comment type="caution">
    <text evidence="3">The sequence shown here is derived from an EMBL/GenBank/DDBJ whole genome shotgun (WGS) entry which is preliminary data.</text>
</comment>
<organism evidence="3 4">
    <name type="scientific">Candidatus Desulfatibia vada</name>
    <dbReference type="NCBI Taxonomy" id="2841696"/>
    <lineage>
        <taxon>Bacteria</taxon>
        <taxon>Pseudomonadati</taxon>
        <taxon>Thermodesulfobacteriota</taxon>
        <taxon>Desulfobacteria</taxon>
        <taxon>Desulfobacterales</taxon>
        <taxon>Desulfobacterales incertae sedis</taxon>
        <taxon>Candidatus Desulfatibia</taxon>
    </lineage>
</organism>
<dbReference type="GO" id="GO:0016020">
    <property type="term" value="C:membrane"/>
    <property type="evidence" value="ECO:0007669"/>
    <property type="project" value="InterPro"/>
</dbReference>
<evidence type="ECO:0000313" key="4">
    <source>
        <dbReference type="Proteomes" id="UP000605201"/>
    </source>
</evidence>
<feature type="transmembrane region" description="Helical" evidence="1">
    <location>
        <begin position="38"/>
        <end position="56"/>
    </location>
</feature>
<feature type="transmembrane region" description="Helical" evidence="1">
    <location>
        <begin position="122"/>
        <end position="141"/>
    </location>
</feature>
<keyword evidence="1" id="KW-0812">Transmembrane</keyword>
<dbReference type="SUPFAM" id="SSF103481">
    <property type="entry name" value="Multidrug resistance efflux transporter EmrE"/>
    <property type="match status" value="2"/>
</dbReference>
<protein>
    <submittedName>
        <fullName evidence="3">DMT family transporter</fullName>
    </submittedName>
</protein>
<name>A0A8J6TWW0_9BACT</name>
<dbReference type="AlphaFoldDB" id="A0A8J6TWW0"/>
<feature type="domain" description="EamA" evidence="2">
    <location>
        <begin position="151"/>
        <end position="285"/>
    </location>
</feature>
<feature type="transmembrane region" description="Helical" evidence="1">
    <location>
        <begin position="98"/>
        <end position="116"/>
    </location>
</feature>
<keyword evidence="1" id="KW-1133">Transmembrane helix</keyword>
<feature type="transmembrane region" description="Helical" evidence="1">
    <location>
        <begin position="242"/>
        <end position="262"/>
    </location>
</feature>
<dbReference type="PANTHER" id="PTHR22911:SF137">
    <property type="entry name" value="SOLUTE CARRIER FAMILY 35 MEMBER G2-RELATED"/>
    <property type="match status" value="1"/>
</dbReference>
<feature type="domain" description="EamA" evidence="2">
    <location>
        <begin position="8"/>
        <end position="139"/>
    </location>
</feature>
<feature type="transmembrane region" description="Helical" evidence="1">
    <location>
        <begin position="148"/>
        <end position="169"/>
    </location>
</feature>
<evidence type="ECO:0000256" key="1">
    <source>
        <dbReference type="SAM" id="Phobius"/>
    </source>
</evidence>
<dbReference type="Proteomes" id="UP000605201">
    <property type="component" value="Unassembled WGS sequence"/>
</dbReference>
<feature type="transmembrane region" description="Helical" evidence="1">
    <location>
        <begin position="269"/>
        <end position="287"/>
    </location>
</feature>
<accession>A0A8J6TWW0</accession>
<dbReference type="Pfam" id="PF00892">
    <property type="entry name" value="EamA"/>
    <property type="match status" value="2"/>
</dbReference>
<gene>
    <name evidence="3" type="ORF">H8D96_21900</name>
</gene>
<feature type="transmembrane region" description="Helical" evidence="1">
    <location>
        <begin position="6"/>
        <end position="26"/>
    </location>
</feature>
<dbReference type="InterPro" id="IPR037185">
    <property type="entry name" value="EmrE-like"/>
</dbReference>
<reference evidence="3 4" key="1">
    <citation type="submission" date="2020-08" db="EMBL/GenBank/DDBJ databases">
        <title>Bridging the membrane lipid divide: bacteria of the FCB group superphylum have the potential to synthesize archaeal ether lipids.</title>
        <authorList>
            <person name="Villanueva L."/>
            <person name="Von Meijenfeldt F.A.B."/>
            <person name="Westbye A.B."/>
            <person name="Yadav S."/>
            <person name="Hopmans E.C."/>
            <person name="Dutilh B.E."/>
            <person name="Sinninghe Damste J.S."/>
        </authorList>
    </citation>
    <scope>NUCLEOTIDE SEQUENCE [LARGE SCALE GENOMIC DNA]</scope>
    <source>
        <strain evidence="3">NIOZ-UU17</strain>
    </source>
</reference>
<evidence type="ECO:0000259" key="2">
    <source>
        <dbReference type="Pfam" id="PF00892"/>
    </source>
</evidence>
<dbReference type="EMBL" id="JACNIG010000462">
    <property type="protein sequence ID" value="MBC8434572.1"/>
    <property type="molecule type" value="Genomic_DNA"/>
</dbReference>
<sequence>MDEAFVPILYAALAAFCFGGQVVVTMRSFTYVDPQTSSMISIGTSVVIFWLLSPFLLKAEYFTNPGVWIFFINGLIHPVFSIYLAYEAAKRMGPTVSATISATAPLFATAGAVLVLGEHITIMLLMGTIGTVVGIMVLSWKQQGQRDWALWALILPIGAALIRGVNHNLGKFGLEMLPSPYFASFVSFTVSFMGSVLIYRLRIGSLPLILPLRGLMWSGLAGVLIAVGVLGMYSALNQGRVVVVSPIIATFPVFTLVISLLFRQERFRLRILAGVALVMGGIIWICIQ</sequence>
<feature type="transmembrane region" description="Helical" evidence="1">
    <location>
        <begin position="181"/>
        <end position="202"/>
    </location>
</feature>
<feature type="transmembrane region" description="Helical" evidence="1">
    <location>
        <begin position="68"/>
        <end position="86"/>
    </location>
</feature>
<feature type="transmembrane region" description="Helical" evidence="1">
    <location>
        <begin position="214"/>
        <end position="236"/>
    </location>
</feature>
<evidence type="ECO:0000313" key="3">
    <source>
        <dbReference type="EMBL" id="MBC8434572.1"/>
    </source>
</evidence>
<keyword evidence="1" id="KW-0472">Membrane</keyword>